<keyword evidence="2" id="KW-1185">Reference proteome</keyword>
<evidence type="ECO:0000313" key="2">
    <source>
        <dbReference type="Proteomes" id="UP000184188"/>
    </source>
</evidence>
<organism evidence="1 2">
    <name type="scientific">Penicilliopsis zonata CBS 506.65</name>
    <dbReference type="NCBI Taxonomy" id="1073090"/>
    <lineage>
        <taxon>Eukaryota</taxon>
        <taxon>Fungi</taxon>
        <taxon>Dikarya</taxon>
        <taxon>Ascomycota</taxon>
        <taxon>Pezizomycotina</taxon>
        <taxon>Eurotiomycetes</taxon>
        <taxon>Eurotiomycetidae</taxon>
        <taxon>Eurotiales</taxon>
        <taxon>Aspergillaceae</taxon>
        <taxon>Penicilliopsis</taxon>
    </lineage>
</organism>
<proteinExistence type="predicted"/>
<dbReference type="Proteomes" id="UP000184188">
    <property type="component" value="Unassembled WGS sequence"/>
</dbReference>
<reference evidence="2" key="1">
    <citation type="journal article" date="2017" name="Genome Biol.">
        <title>Comparative genomics reveals high biological diversity and specific adaptations in the industrially and medically important fungal genus Aspergillus.</title>
        <authorList>
            <person name="de Vries R.P."/>
            <person name="Riley R."/>
            <person name="Wiebenga A."/>
            <person name="Aguilar-Osorio G."/>
            <person name="Amillis S."/>
            <person name="Uchima C.A."/>
            <person name="Anderluh G."/>
            <person name="Asadollahi M."/>
            <person name="Askin M."/>
            <person name="Barry K."/>
            <person name="Battaglia E."/>
            <person name="Bayram O."/>
            <person name="Benocci T."/>
            <person name="Braus-Stromeyer S.A."/>
            <person name="Caldana C."/>
            <person name="Canovas D."/>
            <person name="Cerqueira G.C."/>
            <person name="Chen F."/>
            <person name="Chen W."/>
            <person name="Choi C."/>
            <person name="Clum A."/>
            <person name="Dos Santos R.A."/>
            <person name="Damasio A.R."/>
            <person name="Diallinas G."/>
            <person name="Emri T."/>
            <person name="Fekete E."/>
            <person name="Flipphi M."/>
            <person name="Freyberg S."/>
            <person name="Gallo A."/>
            <person name="Gournas C."/>
            <person name="Habgood R."/>
            <person name="Hainaut M."/>
            <person name="Harispe M.L."/>
            <person name="Henrissat B."/>
            <person name="Hilden K.S."/>
            <person name="Hope R."/>
            <person name="Hossain A."/>
            <person name="Karabika E."/>
            <person name="Karaffa L."/>
            <person name="Karanyi Z."/>
            <person name="Krasevec N."/>
            <person name="Kuo A."/>
            <person name="Kusch H."/>
            <person name="LaButti K."/>
            <person name="Lagendijk E.L."/>
            <person name="Lapidus A."/>
            <person name="Levasseur A."/>
            <person name="Lindquist E."/>
            <person name="Lipzen A."/>
            <person name="Logrieco A.F."/>
            <person name="MacCabe A."/>
            <person name="Maekelae M.R."/>
            <person name="Malavazi I."/>
            <person name="Melin P."/>
            <person name="Meyer V."/>
            <person name="Mielnichuk N."/>
            <person name="Miskei M."/>
            <person name="Molnar A.P."/>
            <person name="Mule G."/>
            <person name="Ngan C.Y."/>
            <person name="Orejas M."/>
            <person name="Orosz E."/>
            <person name="Ouedraogo J.P."/>
            <person name="Overkamp K.M."/>
            <person name="Park H.-S."/>
            <person name="Perrone G."/>
            <person name="Piumi F."/>
            <person name="Punt P.J."/>
            <person name="Ram A.F."/>
            <person name="Ramon A."/>
            <person name="Rauscher S."/>
            <person name="Record E."/>
            <person name="Riano-Pachon D.M."/>
            <person name="Robert V."/>
            <person name="Roehrig J."/>
            <person name="Ruller R."/>
            <person name="Salamov A."/>
            <person name="Salih N.S."/>
            <person name="Samson R.A."/>
            <person name="Sandor E."/>
            <person name="Sanguinetti M."/>
            <person name="Schuetze T."/>
            <person name="Sepcic K."/>
            <person name="Shelest E."/>
            <person name="Sherlock G."/>
            <person name="Sophianopoulou V."/>
            <person name="Squina F.M."/>
            <person name="Sun H."/>
            <person name="Susca A."/>
            <person name="Todd R.B."/>
            <person name="Tsang A."/>
            <person name="Unkles S.E."/>
            <person name="van de Wiele N."/>
            <person name="van Rossen-Uffink D."/>
            <person name="Oliveira J.V."/>
            <person name="Vesth T.C."/>
            <person name="Visser J."/>
            <person name="Yu J.-H."/>
            <person name="Zhou M."/>
            <person name="Andersen M.R."/>
            <person name="Archer D.B."/>
            <person name="Baker S.E."/>
            <person name="Benoit I."/>
            <person name="Brakhage A.A."/>
            <person name="Braus G.H."/>
            <person name="Fischer R."/>
            <person name="Frisvad J.C."/>
            <person name="Goldman G.H."/>
            <person name="Houbraken J."/>
            <person name="Oakley B."/>
            <person name="Pocsi I."/>
            <person name="Scazzocchio C."/>
            <person name="Seiboth B."/>
            <person name="vanKuyk P.A."/>
            <person name="Wortman J."/>
            <person name="Dyer P.S."/>
            <person name="Grigoriev I.V."/>
        </authorList>
    </citation>
    <scope>NUCLEOTIDE SEQUENCE [LARGE SCALE GENOMIC DNA]</scope>
    <source>
        <strain evidence="2">CBS 506.65</strain>
    </source>
</reference>
<dbReference type="EMBL" id="KV878341">
    <property type="protein sequence ID" value="OJJ47267.1"/>
    <property type="molecule type" value="Genomic_DNA"/>
</dbReference>
<dbReference type="AlphaFoldDB" id="A0A1L9SJD0"/>
<dbReference type="GeneID" id="34612874"/>
<accession>A0A1L9SJD0</accession>
<dbReference type="RefSeq" id="XP_022581777.1">
    <property type="nucleotide sequence ID" value="XM_022726410.1"/>
</dbReference>
<protein>
    <recommendedName>
        <fullName evidence="3">HNH domain-containing protein</fullName>
    </recommendedName>
</protein>
<name>A0A1L9SJD0_9EURO</name>
<dbReference type="VEuPathDB" id="FungiDB:ASPZODRAFT_15947"/>
<dbReference type="OrthoDB" id="3800761at2759"/>
<evidence type="ECO:0008006" key="3">
    <source>
        <dbReference type="Google" id="ProtNLM"/>
    </source>
</evidence>
<evidence type="ECO:0000313" key="1">
    <source>
        <dbReference type="EMBL" id="OJJ47267.1"/>
    </source>
</evidence>
<gene>
    <name evidence="1" type="ORF">ASPZODRAFT_15947</name>
</gene>
<sequence>MCKQNYKLNEGRTSSENAIALCATCHDWLDYDLNYFLEFKREDRVRRRLASWNGEINLRQTLSACFPSEAYRLTLLPRHHAGRSLPARMAEMQRFGPLLQDREGYSCQRICFASEL</sequence>